<evidence type="ECO:0000313" key="3">
    <source>
        <dbReference type="Proteomes" id="UP001470230"/>
    </source>
</evidence>
<feature type="coiled-coil region" evidence="1">
    <location>
        <begin position="354"/>
        <end position="409"/>
    </location>
</feature>
<evidence type="ECO:0008006" key="4">
    <source>
        <dbReference type="Google" id="ProtNLM"/>
    </source>
</evidence>
<keyword evidence="3" id="KW-1185">Reference proteome</keyword>
<accession>A0ABR2KA10</accession>
<proteinExistence type="predicted"/>
<feature type="coiled-coil region" evidence="1">
    <location>
        <begin position="252"/>
        <end position="286"/>
    </location>
</feature>
<keyword evidence="1" id="KW-0175">Coiled coil</keyword>
<evidence type="ECO:0000313" key="2">
    <source>
        <dbReference type="EMBL" id="KAK8886835.1"/>
    </source>
</evidence>
<sequence>MENYLKVTNLNQTRGRKNRAKTIDVIDYDKNFGQDQETINHVTDLRNQIEAKETEVVRLREALERDNEVDMLKIPDELKKLQRAFDQVQKMCAERMAPYKTQFDKSTSLYEGRLSYMDTMEEIAKERSEFVQKMNNKADDTIARLDDPEVKPIDENPIYPLSHEAGQLETEIASLQRNAKLNSFSEKQLKKLNDEIQRNLKDADFDEKKEERRVENAKQDIAVRCSRPKPKTNVTQEYIDSQKKLTMDTLFLTEVNNAIKFYNAESQKLSSQNRVQNETLSNLREEFLNLQRYLPGEDGTFADKNEMARTGITTKQIENDQLALKIAIEKGKLKVEKSRLDSLQERLKSFPASIKANQDSLQKLKNKRKEVELDLENSNAALAELLSQQKFYEDQRDMMKNRITEQQEKTRAILERTKKLKLILKKQQMIIALNDELYNLKKMNLERVAGTVSNLIKINEEINEFDE</sequence>
<organism evidence="2 3">
    <name type="scientific">Tritrichomonas musculus</name>
    <dbReference type="NCBI Taxonomy" id="1915356"/>
    <lineage>
        <taxon>Eukaryota</taxon>
        <taxon>Metamonada</taxon>
        <taxon>Parabasalia</taxon>
        <taxon>Tritrichomonadida</taxon>
        <taxon>Tritrichomonadidae</taxon>
        <taxon>Tritrichomonas</taxon>
    </lineage>
</organism>
<dbReference type="Proteomes" id="UP001470230">
    <property type="component" value="Unassembled WGS sequence"/>
</dbReference>
<reference evidence="2 3" key="1">
    <citation type="submission" date="2024-04" db="EMBL/GenBank/DDBJ databases">
        <title>Tritrichomonas musculus Genome.</title>
        <authorList>
            <person name="Alves-Ferreira E."/>
            <person name="Grigg M."/>
            <person name="Lorenzi H."/>
            <person name="Galac M."/>
        </authorList>
    </citation>
    <scope>NUCLEOTIDE SEQUENCE [LARGE SCALE GENOMIC DNA]</scope>
    <source>
        <strain evidence="2 3">EAF2021</strain>
    </source>
</reference>
<name>A0ABR2KA10_9EUKA</name>
<feature type="coiled-coil region" evidence="1">
    <location>
        <begin position="42"/>
        <end position="69"/>
    </location>
</feature>
<gene>
    <name evidence="2" type="ORF">M9Y10_037868</name>
</gene>
<comment type="caution">
    <text evidence="2">The sequence shown here is derived from an EMBL/GenBank/DDBJ whole genome shotgun (WGS) entry which is preliminary data.</text>
</comment>
<feature type="coiled-coil region" evidence="1">
    <location>
        <begin position="182"/>
        <end position="220"/>
    </location>
</feature>
<dbReference type="EMBL" id="JAPFFF010000006">
    <property type="protein sequence ID" value="KAK8886835.1"/>
    <property type="molecule type" value="Genomic_DNA"/>
</dbReference>
<protein>
    <recommendedName>
        <fullName evidence="4">DUF4201 domain-containing protein</fullName>
    </recommendedName>
</protein>
<evidence type="ECO:0000256" key="1">
    <source>
        <dbReference type="SAM" id="Coils"/>
    </source>
</evidence>